<dbReference type="Proteomes" id="UP000587991">
    <property type="component" value="Unassembled WGS sequence"/>
</dbReference>
<dbReference type="AlphaFoldDB" id="A0A847S1G9"/>
<feature type="region of interest" description="Disordered" evidence="1">
    <location>
        <begin position="49"/>
        <end position="71"/>
    </location>
</feature>
<organism evidence="2 3">
    <name type="scientific">Leeia aquatica</name>
    <dbReference type="NCBI Taxonomy" id="2725557"/>
    <lineage>
        <taxon>Bacteria</taxon>
        <taxon>Pseudomonadati</taxon>
        <taxon>Pseudomonadota</taxon>
        <taxon>Betaproteobacteria</taxon>
        <taxon>Neisseriales</taxon>
        <taxon>Leeiaceae</taxon>
        <taxon>Leeia</taxon>
    </lineage>
</organism>
<evidence type="ECO:0000313" key="2">
    <source>
        <dbReference type="EMBL" id="NLR73563.1"/>
    </source>
</evidence>
<gene>
    <name evidence="2" type="ORF">HF682_00105</name>
</gene>
<dbReference type="InterPro" id="IPR009045">
    <property type="entry name" value="Zn_M74/Hedgehog-like"/>
</dbReference>
<dbReference type="Gene3D" id="3.30.1380.10">
    <property type="match status" value="1"/>
</dbReference>
<evidence type="ECO:0000313" key="3">
    <source>
        <dbReference type="Proteomes" id="UP000587991"/>
    </source>
</evidence>
<sequence length="135" mass="15116">MSSRSLQHLHPVLQPICQEFLRQTAAAGLDILIVCTWRSNAEQDELYAKGRSEPGPRVTNARAGQSAHNHTIQGQPASCAFDIVPMQAGKPVWDAKHPHWQKAGQIGMALGLNWYGKPGAPFREFPHFELPRDRW</sequence>
<accession>A0A847S1G9</accession>
<dbReference type="SUPFAM" id="SSF55166">
    <property type="entry name" value="Hedgehog/DD-peptidase"/>
    <property type="match status" value="1"/>
</dbReference>
<feature type="compositionally biased region" description="Polar residues" evidence="1">
    <location>
        <begin position="62"/>
        <end position="71"/>
    </location>
</feature>
<reference evidence="2 3" key="1">
    <citation type="submission" date="2020-04" db="EMBL/GenBank/DDBJ databases">
        <title>Draft genome of Leeia sp. IMCC25680.</title>
        <authorList>
            <person name="Song J."/>
            <person name="Cho J.-C."/>
        </authorList>
    </citation>
    <scope>NUCLEOTIDE SEQUENCE [LARGE SCALE GENOMIC DNA]</scope>
    <source>
        <strain evidence="2 3">IMCC25680</strain>
    </source>
</reference>
<evidence type="ECO:0000256" key="1">
    <source>
        <dbReference type="SAM" id="MobiDB-lite"/>
    </source>
</evidence>
<dbReference type="CDD" id="cd14845">
    <property type="entry name" value="L-Ala-D-Glu_peptidase_like"/>
    <property type="match status" value="1"/>
</dbReference>
<protein>
    <submittedName>
        <fullName evidence="2">M15 family metallopeptidase</fullName>
    </submittedName>
</protein>
<proteinExistence type="predicted"/>
<dbReference type="RefSeq" id="WP_168875234.1">
    <property type="nucleotide sequence ID" value="NZ_JABAIM010000001.1"/>
</dbReference>
<dbReference type="EMBL" id="JABAIM010000001">
    <property type="protein sequence ID" value="NLR73563.1"/>
    <property type="molecule type" value="Genomic_DNA"/>
</dbReference>
<comment type="caution">
    <text evidence="2">The sequence shown here is derived from an EMBL/GenBank/DDBJ whole genome shotgun (WGS) entry which is preliminary data.</text>
</comment>
<name>A0A847S1G9_9NEIS</name>
<keyword evidence="3" id="KW-1185">Reference proteome</keyword>